<name>A0A9J6RN94_9GAMM</name>
<evidence type="ECO:0000313" key="4">
    <source>
        <dbReference type="Proteomes" id="UP001069090"/>
    </source>
</evidence>
<feature type="coiled-coil region" evidence="1">
    <location>
        <begin position="73"/>
        <end position="101"/>
    </location>
</feature>
<comment type="caution">
    <text evidence="3">The sequence shown here is derived from an EMBL/GenBank/DDBJ whole genome shotgun (WGS) entry which is preliminary data.</text>
</comment>
<reference evidence="3 4" key="1">
    <citation type="submission" date="2022-12" db="EMBL/GenBank/DDBJ databases">
        <title>Dasania phycosphaerae sp. nov., isolated from particulate material of the south coast of Korea.</title>
        <authorList>
            <person name="Jiang Y."/>
        </authorList>
    </citation>
    <scope>NUCLEOTIDE SEQUENCE [LARGE SCALE GENOMIC DNA]</scope>
    <source>
        <strain evidence="3 4">GY-19</strain>
    </source>
</reference>
<dbReference type="RefSeq" id="WP_258332362.1">
    <property type="nucleotide sequence ID" value="NZ_JAPTGG010000011.1"/>
</dbReference>
<feature type="coiled-coil region" evidence="1">
    <location>
        <begin position="134"/>
        <end position="186"/>
    </location>
</feature>
<keyword evidence="4" id="KW-1185">Reference proteome</keyword>
<evidence type="ECO:0000256" key="2">
    <source>
        <dbReference type="SAM" id="SignalP"/>
    </source>
</evidence>
<feature type="signal peptide" evidence="2">
    <location>
        <begin position="1"/>
        <end position="21"/>
    </location>
</feature>
<keyword evidence="1" id="KW-0175">Coiled coil</keyword>
<gene>
    <name evidence="3" type="ORF">O0V09_13390</name>
</gene>
<feature type="chain" id="PRO_5039919228" description="DUF4124 domain-containing protein" evidence="2">
    <location>
        <begin position="22"/>
        <end position="224"/>
    </location>
</feature>
<dbReference type="EMBL" id="JAPTGG010000011">
    <property type="protein sequence ID" value="MCZ0866198.1"/>
    <property type="molecule type" value="Genomic_DNA"/>
</dbReference>
<dbReference type="AlphaFoldDB" id="A0A9J6RN94"/>
<evidence type="ECO:0000313" key="3">
    <source>
        <dbReference type="EMBL" id="MCZ0866198.1"/>
    </source>
</evidence>
<dbReference type="Proteomes" id="UP001069090">
    <property type="component" value="Unassembled WGS sequence"/>
</dbReference>
<protein>
    <recommendedName>
        <fullName evidence="5">DUF4124 domain-containing protein</fullName>
    </recommendedName>
</protein>
<keyword evidence="2" id="KW-0732">Signal</keyword>
<evidence type="ECO:0008006" key="5">
    <source>
        <dbReference type="Google" id="ProtNLM"/>
    </source>
</evidence>
<accession>A0A9J6RN94</accession>
<evidence type="ECO:0000256" key="1">
    <source>
        <dbReference type="SAM" id="Coils"/>
    </source>
</evidence>
<organism evidence="3 4">
    <name type="scientific">Dasania phycosphaerae</name>
    <dbReference type="NCBI Taxonomy" id="2950436"/>
    <lineage>
        <taxon>Bacteria</taxon>
        <taxon>Pseudomonadati</taxon>
        <taxon>Pseudomonadota</taxon>
        <taxon>Gammaproteobacteria</taxon>
        <taxon>Cellvibrionales</taxon>
        <taxon>Spongiibacteraceae</taxon>
        <taxon>Dasania</taxon>
    </lineage>
</organism>
<proteinExistence type="predicted"/>
<sequence length="224" mass="25904">MKLPKLLLSSIVCAGCMLAYADDSTKTYYRYVNEKGVKVIVDSLPPEAAPLGYDIITVSGQLIERVPRQLTGQELLDKNNAQTQERLRKEEQRRLEEWDKSLMLRYSSIEDIEAARERAIQSVKVRISILKSNRSSVKSEIEREQARAADIERRNREVPQALVEKINVLLDEIQDIEDSITARENEVDAISARFVRDIDRFKTLQDRIHLRSQARPKAVRKSYY</sequence>